<gene>
    <name evidence="3" type="primary">bepA_78</name>
    <name evidence="3" type="ORF">GALL_475980</name>
</gene>
<dbReference type="Pfam" id="PF13432">
    <property type="entry name" value="TPR_16"/>
    <property type="match status" value="1"/>
</dbReference>
<keyword evidence="1" id="KW-0677">Repeat</keyword>
<dbReference type="GO" id="GO:0042802">
    <property type="term" value="F:identical protein binding"/>
    <property type="evidence" value="ECO:0007669"/>
    <property type="project" value="InterPro"/>
</dbReference>
<evidence type="ECO:0000256" key="1">
    <source>
        <dbReference type="ARBA" id="ARBA00022737"/>
    </source>
</evidence>
<reference evidence="3" key="1">
    <citation type="submission" date="2016-10" db="EMBL/GenBank/DDBJ databases">
        <title>Sequence of Gallionella enrichment culture.</title>
        <authorList>
            <person name="Poehlein A."/>
            <person name="Muehling M."/>
            <person name="Daniel R."/>
        </authorList>
    </citation>
    <scope>NUCLEOTIDE SEQUENCE</scope>
</reference>
<organism evidence="3">
    <name type="scientific">mine drainage metagenome</name>
    <dbReference type="NCBI Taxonomy" id="410659"/>
    <lineage>
        <taxon>unclassified sequences</taxon>
        <taxon>metagenomes</taxon>
        <taxon>ecological metagenomes</taxon>
    </lineage>
</organism>
<dbReference type="InterPro" id="IPR011990">
    <property type="entry name" value="TPR-like_helical_dom_sf"/>
</dbReference>
<dbReference type="AlphaFoldDB" id="A0A1J5PT61"/>
<dbReference type="PANTHER" id="PTHR45586:SF16">
    <property type="entry name" value="DOMAIN PROTEIN, PUTATIVE-RELATED"/>
    <property type="match status" value="1"/>
</dbReference>
<dbReference type="EMBL" id="MLJW01004027">
    <property type="protein sequence ID" value="OIQ70788.1"/>
    <property type="molecule type" value="Genomic_DNA"/>
</dbReference>
<dbReference type="Pfam" id="PF14559">
    <property type="entry name" value="TPR_19"/>
    <property type="match status" value="1"/>
</dbReference>
<dbReference type="InterPro" id="IPR051012">
    <property type="entry name" value="CellSynth/LPSAsmb/PSIAsmb"/>
</dbReference>
<protein>
    <submittedName>
        <fullName evidence="3">Beta-barrel assembly-enhancing protease</fullName>
    </submittedName>
</protein>
<name>A0A1J5PT61_9ZZZZ</name>
<dbReference type="Pfam" id="PF07721">
    <property type="entry name" value="TPR_4"/>
    <property type="match status" value="2"/>
</dbReference>
<accession>A0A1J5PT61</accession>
<dbReference type="SUPFAM" id="SSF48452">
    <property type="entry name" value="TPR-like"/>
    <property type="match status" value="1"/>
</dbReference>
<sequence length="252" mass="27787">MASAASKLGDPATALAWLQQVAPGVDDDAVREARAHVYARQGRMDEAQRVLRELPATTAAQRRARLLARAALYEEFSRSHEAWTLLRDGLKANSDNAVYVYQTAMAAQRSGDSAAMERLLRRLLKSHPDDAQALNALGYTLADSGRELPEARRLIERALQLDPGNPFIVDSLGWLEFRSGDLPRAVQLLEQAWAARPDPEIGAHLGEVLWHAGDRDRARTLLLQVHRRAAHDAMIDATLERLGIDGAADAKH</sequence>
<keyword evidence="3" id="KW-0378">Hydrolase</keyword>
<proteinExistence type="predicted"/>
<dbReference type="PANTHER" id="PTHR45586">
    <property type="entry name" value="TPR REPEAT-CONTAINING PROTEIN PA4667"/>
    <property type="match status" value="1"/>
</dbReference>
<dbReference type="GO" id="GO:0006508">
    <property type="term" value="P:proteolysis"/>
    <property type="evidence" value="ECO:0007669"/>
    <property type="project" value="UniProtKB-KW"/>
</dbReference>
<keyword evidence="3" id="KW-0645">Protease</keyword>
<evidence type="ECO:0000256" key="2">
    <source>
        <dbReference type="ARBA" id="ARBA00022803"/>
    </source>
</evidence>
<dbReference type="Gene3D" id="1.25.40.10">
    <property type="entry name" value="Tetratricopeptide repeat domain"/>
    <property type="match status" value="1"/>
</dbReference>
<dbReference type="InterPro" id="IPR011717">
    <property type="entry name" value="TPR-4"/>
</dbReference>
<dbReference type="GO" id="GO:0008233">
    <property type="term" value="F:peptidase activity"/>
    <property type="evidence" value="ECO:0007669"/>
    <property type="project" value="UniProtKB-KW"/>
</dbReference>
<comment type="caution">
    <text evidence="3">The sequence shown here is derived from an EMBL/GenBank/DDBJ whole genome shotgun (WGS) entry which is preliminary data.</text>
</comment>
<evidence type="ECO:0000313" key="3">
    <source>
        <dbReference type="EMBL" id="OIQ70788.1"/>
    </source>
</evidence>
<keyword evidence="2" id="KW-0802">TPR repeat</keyword>